<evidence type="ECO:0000256" key="5">
    <source>
        <dbReference type="ARBA" id="ARBA00022989"/>
    </source>
</evidence>
<dbReference type="Pfam" id="PF01758">
    <property type="entry name" value="SBF"/>
    <property type="match status" value="1"/>
</dbReference>
<keyword evidence="3 8" id="KW-0812">Transmembrane</keyword>
<comment type="similarity">
    <text evidence="2">Belongs to the bile acid:sodium symporter (BASS) (TC 2.A.28) family.</text>
</comment>
<evidence type="ECO:0000256" key="7">
    <source>
        <dbReference type="SAM" id="MobiDB-lite"/>
    </source>
</evidence>
<organism evidence="9">
    <name type="scientific">Capitella teleta</name>
    <name type="common">Polychaete worm</name>
    <dbReference type="NCBI Taxonomy" id="283909"/>
    <lineage>
        <taxon>Eukaryota</taxon>
        <taxon>Metazoa</taxon>
        <taxon>Spiralia</taxon>
        <taxon>Lophotrochozoa</taxon>
        <taxon>Annelida</taxon>
        <taxon>Polychaeta</taxon>
        <taxon>Sedentaria</taxon>
        <taxon>Scolecida</taxon>
        <taxon>Capitellidae</taxon>
        <taxon>Capitella</taxon>
    </lineage>
</organism>
<dbReference type="GO" id="GO:0016020">
    <property type="term" value="C:membrane"/>
    <property type="evidence" value="ECO:0007669"/>
    <property type="project" value="UniProtKB-SubCell"/>
</dbReference>
<dbReference type="GO" id="GO:0015293">
    <property type="term" value="F:symporter activity"/>
    <property type="evidence" value="ECO:0007669"/>
    <property type="project" value="UniProtKB-KW"/>
</dbReference>
<feature type="transmembrane region" description="Helical" evidence="8">
    <location>
        <begin position="254"/>
        <end position="275"/>
    </location>
</feature>
<evidence type="ECO:0000256" key="2">
    <source>
        <dbReference type="ARBA" id="ARBA00006528"/>
    </source>
</evidence>
<accession>R7U1A8</accession>
<dbReference type="InterPro" id="IPR002657">
    <property type="entry name" value="BilAc:Na_symport/Acr3"/>
</dbReference>
<evidence type="ECO:0000313" key="10">
    <source>
        <dbReference type="EnsemblMetazoa" id="CapteP212620"/>
    </source>
</evidence>
<reference evidence="9 11" key="2">
    <citation type="journal article" date="2013" name="Nature">
        <title>Insights into bilaterian evolution from three spiralian genomes.</title>
        <authorList>
            <person name="Simakov O."/>
            <person name="Marletaz F."/>
            <person name="Cho S.J."/>
            <person name="Edsinger-Gonzales E."/>
            <person name="Havlak P."/>
            <person name="Hellsten U."/>
            <person name="Kuo D.H."/>
            <person name="Larsson T."/>
            <person name="Lv J."/>
            <person name="Arendt D."/>
            <person name="Savage R."/>
            <person name="Osoegawa K."/>
            <person name="de Jong P."/>
            <person name="Grimwood J."/>
            <person name="Chapman J.A."/>
            <person name="Shapiro H."/>
            <person name="Aerts A."/>
            <person name="Otillar R.P."/>
            <person name="Terry A.Y."/>
            <person name="Boore J.L."/>
            <person name="Grigoriev I.V."/>
            <person name="Lindberg D.R."/>
            <person name="Seaver E.C."/>
            <person name="Weisblat D.A."/>
            <person name="Putnam N.H."/>
            <person name="Rokhsar D.S."/>
        </authorList>
    </citation>
    <scope>NUCLEOTIDE SEQUENCE</scope>
    <source>
        <strain evidence="9 11">I ESC-2004</strain>
    </source>
</reference>
<feature type="transmembrane region" description="Helical" evidence="8">
    <location>
        <begin position="347"/>
        <end position="366"/>
    </location>
</feature>
<dbReference type="OMA" id="IQLMDPH"/>
<name>R7U1A8_CAPTE</name>
<dbReference type="PANTHER" id="PTHR10361">
    <property type="entry name" value="SODIUM-BILE ACID COTRANSPORTER"/>
    <property type="match status" value="1"/>
</dbReference>
<keyword evidence="11" id="KW-1185">Reference proteome</keyword>
<evidence type="ECO:0000313" key="9">
    <source>
        <dbReference type="EMBL" id="ELT99998.1"/>
    </source>
</evidence>
<dbReference type="Gene3D" id="1.20.1530.20">
    <property type="match status" value="1"/>
</dbReference>
<dbReference type="EMBL" id="AMQN01009837">
    <property type="status" value="NOT_ANNOTATED_CDS"/>
    <property type="molecule type" value="Genomic_DNA"/>
</dbReference>
<keyword evidence="5 8" id="KW-1133">Transmembrane helix</keyword>
<protein>
    <submittedName>
        <fullName evidence="9 10">Uncharacterized protein</fullName>
    </submittedName>
</protein>
<feature type="transmembrane region" description="Helical" evidence="8">
    <location>
        <begin position="287"/>
        <end position="305"/>
    </location>
</feature>
<feature type="transmembrane region" description="Helical" evidence="8">
    <location>
        <begin position="161"/>
        <end position="180"/>
    </location>
</feature>
<evidence type="ECO:0000256" key="1">
    <source>
        <dbReference type="ARBA" id="ARBA00004141"/>
    </source>
</evidence>
<reference evidence="10" key="3">
    <citation type="submission" date="2015-06" db="UniProtKB">
        <authorList>
            <consortium name="EnsemblMetazoa"/>
        </authorList>
    </citation>
    <scope>IDENTIFICATION</scope>
</reference>
<evidence type="ECO:0000256" key="8">
    <source>
        <dbReference type="SAM" id="Phobius"/>
    </source>
</evidence>
<comment type="subcellular location">
    <subcellularLocation>
        <location evidence="1">Membrane</location>
        <topology evidence="1">Multi-pass membrane protein</topology>
    </subcellularLocation>
</comment>
<feature type="region of interest" description="Disordered" evidence="7">
    <location>
        <begin position="511"/>
        <end position="536"/>
    </location>
</feature>
<feature type="transmembrane region" description="Helical" evidence="8">
    <location>
        <begin position="130"/>
        <end position="149"/>
    </location>
</feature>
<proteinExistence type="inferred from homology"/>
<feature type="transmembrane region" description="Helical" evidence="8">
    <location>
        <begin position="7"/>
        <end position="29"/>
    </location>
</feature>
<evidence type="ECO:0000256" key="3">
    <source>
        <dbReference type="ARBA" id="ARBA00022692"/>
    </source>
</evidence>
<sequence length="551" mass="60109">MKPSRETVFHFVLFISMIVGMNTLAIRVIPSNHVVISKGYSFSIRVVHYGLKPATMHARVSNSLLATASPSKTEIPHGNSSEYFIKIFGHQPGRTTLKMTLRTRNEALVTFLTETVDISVVKSVVLTQDYGLFVSCCVQAIGLFLLGFRVHPSAIKGVLRFPKLLIIIAVMLGISLSLGLHAHSFVALLVLSCCPTSPLSPLLTLLQHGRLDAAIVFTTLQPIFAFGVIPLWLYTCGRLLQVPYAQVWLQYRHVLVALVAVCSPVLLGQLCQLAVPCKRLSVPVSKVLHPFALLAMLTAVATNSYELWDNIQLVDWSLVTGAALLPITLFLASGLISAVCKQSLPTVKVIGIVTGMQNISMAIIIIKTSYFPADGSLMAVAVSCVGFASLSWMLILYFGHVLLWVASQSYRNRHGDFLSAYHSLADHLVHSMIRAGEISLKPKQPREQSPTLSQQALVSPNRSIGFNSFGFGNKVLVACRESLQQSSLAMPSVDTTNDSLSLSSSDKDAYEMINQMSDDVKNSPSSERCSSSNSFTISSCSDVEYSFEPPK</sequence>
<dbReference type="AlphaFoldDB" id="R7U1A8"/>
<feature type="transmembrane region" description="Helical" evidence="8">
    <location>
        <begin position="186"/>
        <end position="206"/>
    </location>
</feature>
<feature type="transmembrane region" description="Helical" evidence="8">
    <location>
        <begin position="213"/>
        <end position="234"/>
    </location>
</feature>
<evidence type="ECO:0000256" key="6">
    <source>
        <dbReference type="ARBA" id="ARBA00023136"/>
    </source>
</evidence>
<evidence type="ECO:0000313" key="11">
    <source>
        <dbReference type="Proteomes" id="UP000014760"/>
    </source>
</evidence>
<keyword evidence="6 8" id="KW-0472">Membrane</keyword>
<dbReference type="InterPro" id="IPR004710">
    <property type="entry name" value="Bilac:Na_transpt"/>
</dbReference>
<feature type="transmembrane region" description="Helical" evidence="8">
    <location>
        <begin position="317"/>
        <end position="340"/>
    </location>
</feature>
<dbReference type="HOGENOM" id="CLU_494538_0_0_1"/>
<gene>
    <name evidence="9" type="ORF">CAPTEDRAFT_212620</name>
</gene>
<dbReference type="InterPro" id="IPR038770">
    <property type="entry name" value="Na+/solute_symporter_sf"/>
</dbReference>
<dbReference type="EnsemblMetazoa" id="CapteT212620">
    <property type="protein sequence ID" value="CapteP212620"/>
    <property type="gene ID" value="CapteG212620"/>
</dbReference>
<dbReference type="PANTHER" id="PTHR10361:SF28">
    <property type="entry name" value="P3 PROTEIN-RELATED"/>
    <property type="match status" value="1"/>
</dbReference>
<keyword evidence="4" id="KW-0813">Transport</keyword>
<keyword evidence="4" id="KW-0769">Symport</keyword>
<feature type="transmembrane region" description="Helical" evidence="8">
    <location>
        <begin position="378"/>
        <end position="405"/>
    </location>
</feature>
<feature type="compositionally biased region" description="Low complexity" evidence="7">
    <location>
        <begin position="523"/>
        <end position="536"/>
    </location>
</feature>
<evidence type="ECO:0000256" key="4">
    <source>
        <dbReference type="ARBA" id="ARBA00022847"/>
    </source>
</evidence>
<dbReference type="Proteomes" id="UP000014760">
    <property type="component" value="Unassembled WGS sequence"/>
</dbReference>
<dbReference type="EMBL" id="KB306314">
    <property type="protein sequence ID" value="ELT99998.1"/>
    <property type="molecule type" value="Genomic_DNA"/>
</dbReference>
<reference evidence="11" key="1">
    <citation type="submission" date="2012-12" db="EMBL/GenBank/DDBJ databases">
        <authorList>
            <person name="Hellsten U."/>
            <person name="Grimwood J."/>
            <person name="Chapman J.A."/>
            <person name="Shapiro H."/>
            <person name="Aerts A."/>
            <person name="Otillar R.P."/>
            <person name="Terry A.Y."/>
            <person name="Boore J.L."/>
            <person name="Simakov O."/>
            <person name="Marletaz F."/>
            <person name="Cho S.-J."/>
            <person name="Edsinger-Gonzales E."/>
            <person name="Havlak P."/>
            <person name="Kuo D.-H."/>
            <person name="Larsson T."/>
            <person name="Lv J."/>
            <person name="Arendt D."/>
            <person name="Savage R."/>
            <person name="Osoegawa K."/>
            <person name="de Jong P."/>
            <person name="Lindberg D.R."/>
            <person name="Seaver E.C."/>
            <person name="Weisblat D.A."/>
            <person name="Putnam N.H."/>
            <person name="Grigoriev I.V."/>
            <person name="Rokhsar D.S."/>
        </authorList>
    </citation>
    <scope>NUCLEOTIDE SEQUENCE</scope>
    <source>
        <strain evidence="11">I ESC-2004</strain>
    </source>
</reference>